<dbReference type="InParanoid" id="S2JQ54"/>
<dbReference type="SMART" id="SM00360">
    <property type="entry name" value="RRM"/>
    <property type="match status" value="1"/>
</dbReference>
<dbReference type="Proteomes" id="UP000014254">
    <property type="component" value="Unassembled WGS sequence"/>
</dbReference>
<sequence length="194" mass="21745">MDSKWSTNSTARGPRNYRVTYDPELDTQGLDTSSQPTYEYQVTDPTLAIAPRDPRQGRVFYERNFLKGRYHYRKQFHVVEYKFDKNSYGPKPATKVLVSRLSPLMTETQIMTYFSVYGQVKSVDIEKDPTTGGSFGIAYVSFASDGITDGHASACLAVEKGNGRKMGVAESVKVCFDPTGWCTDISFLDSTLLI</sequence>
<dbReference type="VEuPathDB" id="FungiDB:HMPREF1544_08475"/>
<dbReference type="STRING" id="1220926.S2JQ54"/>
<evidence type="ECO:0000256" key="2">
    <source>
        <dbReference type="SAM" id="MobiDB-lite"/>
    </source>
</evidence>
<name>S2JQ54_MUCC1</name>
<keyword evidence="5" id="KW-1185">Reference proteome</keyword>
<dbReference type="InterPro" id="IPR035979">
    <property type="entry name" value="RBD_domain_sf"/>
</dbReference>
<feature type="compositionally biased region" description="Polar residues" evidence="2">
    <location>
        <begin position="1"/>
        <end position="11"/>
    </location>
</feature>
<dbReference type="eggNOG" id="KOG1080">
    <property type="taxonomic scope" value="Eukaryota"/>
</dbReference>
<dbReference type="InterPro" id="IPR012677">
    <property type="entry name" value="Nucleotide-bd_a/b_plait_sf"/>
</dbReference>
<dbReference type="Pfam" id="PF00076">
    <property type="entry name" value="RRM_1"/>
    <property type="match status" value="1"/>
</dbReference>
<proteinExistence type="predicted"/>
<organism evidence="4 5">
    <name type="scientific">Mucor circinelloides f. circinelloides (strain 1006PhL)</name>
    <name type="common">Mucormycosis agent</name>
    <name type="synonym">Calyptromyces circinelloides</name>
    <dbReference type="NCBI Taxonomy" id="1220926"/>
    <lineage>
        <taxon>Eukaryota</taxon>
        <taxon>Fungi</taxon>
        <taxon>Fungi incertae sedis</taxon>
        <taxon>Mucoromycota</taxon>
        <taxon>Mucoromycotina</taxon>
        <taxon>Mucoromycetes</taxon>
        <taxon>Mucorales</taxon>
        <taxon>Mucorineae</taxon>
        <taxon>Mucoraceae</taxon>
        <taxon>Mucor</taxon>
    </lineage>
</organism>
<dbReference type="Gene3D" id="3.30.70.330">
    <property type="match status" value="1"/>
</dbReference>
<evidence type="ECO:0000256" key="1">
    <source>
        <dbReference type="PROSITE-ProRule" id="PRU00176"/>
    </source>
</evidence>
<reference evidence="5" key="1">
    <citation type="submission" date="2013-05" db="EMBL/GenBank/DDBJ databases">
        <title>The Genome sequence of Mucor circinelloides f. circinelloides 1006PhL.</title>
        <authorList>
            <consortium name="The Broad Institute Genomics Platform"/>
            <person name="Cuomo C."/>
            <person name="Earl A."/>
            <person name="Findley K."/>
            <person name="Lee S.C."/>
            <person name="Walker B."/>
            <person name="Young S."/>
            <person name="Zeng Q."/>
            <person name="Gargeya S."/>
            <person name="Fitzgerald M."/>
            <person name="Haas B."/>
            <person name="Abouelleil A."/>
            <person name="Allen A.W."/>
            <person name="Alvarado L."/>
            <person name="Arachchi H.M."/>
            <person name="Berlin A.M."/>
            <person name="Chapman S.B."/>
            <person name="Gainer-Dewar J."/>
            <person name="Goldberg J."/>
            <person name="Griggs A."/>
            <person name="Gujja S."/>
            <person name="Hansen M."/>
            <person name="Howarth C."/>
            <person name="Imamovic A."/>
            <person name="Ireland A."/>
            <person name="Larimer J."/>
            <person name="McCowan C."/>
            <person name="Murphy C."/>
            <person name="Pearson M."/>
            <person name="Poon T.W."/>
            <person name="Priest M."/>
            <person name="Roberts A."/>
            <person name="Saif S."/>
            <person name="Shea T."/>
            <person name="Sisk P."/>
            <person name="Sykes S."/>
            <person name="Wortman J."/>
            <person name="Nusbaum C."/>
            <person name="Birren B."/>
        </authorList>
    </citation>
    <scope>NUCLEOTIDE SEQUENCE [LARGE SCALE GENOMIC DNA]</scope>
    <source>
        <strain evidence="5">1006PhL</strain>
    </source>
</reference>
<dbReference type="EMBL" id="KE124030">
    <property type="protein sequence ID" value="EPB84753.1"/>
    <property type="molecule type" value="Genomic_DNA"/>
</dbReference>
<evidence type="ECO:0000313" key="5">
    <source>
        <dbReference type="Proteomes" id="UP000014254"/>
    </source>
</evidence>
<evidence type="ECO:0000259" key="3">
    <source>
        <dbReference type="PROSITE" id="PS50102"/>
    </source>
</evidence>
<dbReference type="InterPro" id="IPR000504">
    <property type="entry name" value="RRM_dom"/>
</dbReference>
<dbReference type="SUPFAM" id="SSF54928">
    <property type="entry name" value="RNA-binding domain, RBD"/>
    <property type="match status" value="1"/>
</dbReference>
<feature type="region of interest" description="Disordered" evidence="2">
    <location>
        <begin position="1"/>
        <end position="36"/>
    </location>
</feature>
<dbReference type="GO" id="GO:0003723">
    <property type="term" value="F:RNA binding"/>
    <property type="evidence" value="ECO:0007669"/>
    <property type="project" value="UniProtKB-UniRule"/>
</dbReference>
<dbReference type="PROSITE" id="PS50102">
    <property type="entry name" value="RRM"/>
    <property type="match status" value="1"/>
</dbReference>
<protein>
    <recommendedName>
        <fullName evidence="3">RRM domain-containing protein</fullName>
    </recommendedName>
</protein>
<keyword evidence="1" id="KW-0694">RNA-binding</keyword>
<gene>
    <name evidence="4" type="ORF">HMPREF1544_08475</name>
</gene>
<evidence type="ECO:0000313" key="4">
    <source>
        <dbReference type="EMBL" id="EPB84753.1"/>
    </source>
</evidence>
<feature type="domain" description="RRM" evidence="3">
    <location>
        <begin position="94"/>
        <end position="179"/>
    </location>
</feature>
<dbReference type="OrthoDB" id="308383at2759"/>
<dbReference type="AlphaFoldDB" id="S2JQ54"/>
<accession>S2JQ54</accession>